<accession>A0ABS6V803</accession>
<dbReference type="SMART" id="SM00421">
    <property type="entry name" value="HTH_LUXR"/>
    <property type="match status" value="1"/>
</dbReference>
<dbReference type="PROSITE" id="PS50110">
    <property type="entry name" value="RESPONSE_REGULATORY"/>
    <property type="match status" value="1"/>
</dbReference>
<proteinExistence type="predicted"/>
<dbReference type="CDD" id="cd06170">
    <property type="entry name" value="LuxR_C_like"/>
    <property type="match status" value="1"/>
</dbReference>
<sequence>MTSETADTDSAVVYIVDDSPDMRLAIGALLESEKLDYRSFASAEEFLHDLSTCPRGVAVVDLHLPGRDGHDVLAKIANRRPDIRAVMVTGDGELEAAIKALRNGAADFVEKPFDEVELIDIIRREMKAVCDTTSFEQRRINAHRALASLSRRERQVVDRLADGQANKQIAFDLGLSVRTVEMYRKRGMERLGVNSFAELVQLTVLADKMPG</sequence>
<reference evidence="7 8" key="1">
    <citation type="submission" date="2021-07" db="EMBL/GenBank/DDBJ databases">
        <title>The draft genome sequence of Sphingomicrobium sp. B8.</title>
        <authorList>
            <person name="Mu L."/>
        </authorList>
    </citation>
    <scope>NUCLEOTIDE SEQUENCE [LARGE SCALE GENOMIC DNA]</scope>
    <source>
        <strain evidence="7 8">B8</strain>
    </source>
</reference>
<comment type="caution">
    <text evidence="7">The sequence shown here is derived from an EMBL/GenBank/DDBJ whole genome shotgun (WGS) entry which is preliminary data.</text>
</comment>
<dbReference type="InterPro" id="IPR000792">
    <property type="entry name" value="Tscrpt_reg_LuxR_C"/>
</dbReference>
<dbReference type="PANTHER" id="PTHR44688">
    <property type="entry name" value="DNA-BINDING TRANSCRIPTIONAL ACTIVATOR DEVR_DOSR"/>
    <property type="match status" value="1"/>
</dbReference>
<dbReference type="PANTHER" id="PTHR44688:SF16">
    <property type="entry name" value="DNA-BINDING TRANSCRIPTIONAL ACTIVATOR DEVR_DOSR"/>
    <property type="match status" value="1"/>
</dbReference>
<evidence type="ECO:0000259" key="6">
    <source>
        <dbReference type="PROSITE" id="PS50110"/>
    </source>
</evidence>
<keyword evidence="8" id="KW-1185">Reference proteome</keyword>
<dbReference type="EMBL" id="JAHVAH010000001">
    <property type="protein sequence ID" value="MBW0145684.1"/>
    <property type="molecule type" value="Genomic_DNA"/>
</dbReference>
<dbReference type="PROSITE" id="PS50043">
    <property type="entry name" value="HTH_LUXR_2"/>
    <property type="match status" value="1"/>
</dbReference>
<keyword evidence="3" id="KW-0804">Transcription</keyword>
<keyword evidence="1" id="KW-0805">Transcription regulation</keyword>
<evidence type="ECO:0000256" key="2">
    <source>
        <dbReference type="ARBA" id="ARBA00023125"/>
    </source>
</evidence>
<evidence type="ECO:0000313" key="7">
    <source>
        <dbReference type="EMBL" id="MBW0145684.1"/>
    </source>
</evidence>
<protein>
    <submittedName>
        <fullName evidence="7">Response regulator</fullName>
    </submittedName>
</protein>
<evidence type="ECO:0000256" key="1">
    <source>
        <dbReference type="ARBA" id="ARBA00023015"/>
    </source>
</evidence>
<evidence type="ECO:0000256" key="4">
    <source>
        <dbReference type="PROSITE-ProRule" id="PRU00169"/>
    </source>
</evidence>
<evidence type="ECO:0000259" key="5">
    <source>
        <dbReference type="PROSITE" id="PS50043"/>
    </source>
</evidence>
<name>A0ABS6V803_9SPHN</name>
<evidence type="ECO:0000256" key="3">
    <source>
        <dbReference type="ARBA" id="ARBA00023163"/>
    </source>
</evidence>
<dbReference type="Proteomes" id="UP000698028">
    <property type="component" value="Unassembled WGS sequence"/>
</dbReference>
<organism evidence="7 8">
    <name type="scientific">Sphingomicrobium clamense</name>
    <dbReference type="NCBI Taxonomy" id="2851013"/>
    <lineage>
        <taxon>Bacteria</taxon>
        <taxon>Pseudomonadati</taxon>
        <taxon>Pseudomonadota</taxon>
        <taxon>Alphaproteobacteria</taxon>
        <taxon>Sphingomonadales</taxon>
        <taxon>Sphingomonadaceae</taxon>
        <taxon>Sphingomicrobium</taxon>
    </lineage>
</organism>
<feature type="modified residue" description="4-aspartylphosphate" evidence="4">
    <location>
        <position position="61"/>
    </location>
</feature>
<dbReference type="InterPro" id="IPR001789">
    <property type="entry name" value="Sig_transdc_resp-reg_receiver"/>
</dbReference>
<feature type="domain" description="HTH luxR-type" evidence="5">
    <location>
        <begin position="142"/>
        <end position="207"/>
    </location>
</feature>
<evidence type="ECO:0000313" key="8">
    <source>
        <dbReference type="Proteomes" id="UP000698028"/>
    </source>
</evidence>
<gene>
    <name evidence="7" type="ORF">KTQ36_10315</name>
</gene>
<keyword evidence="4" id="KW-0597">Phosphoprotein</keyword>
<dbReference type="Pfam" id="PF00196">
    <property type="entry name" value="GerE"/>
    <property type="match status" value="1"/>
</dbReference>
<dbReference type="Pfam" id="PF00072">
    <property type="entry name" value="Response_reg"/>
    <property type="match status" value="1"/>
</dbReference>
<feature type="domain" description="Response regulatory" evidence="6">
    <location>
        <begin position="12"/>
        <end position="126"/>
    </location>
</feature>
<keyword evidence="2" id="KW-0238">DNA-binding</keyword>
<dbReference type="SMART" id="SM00448">
    <property type="entry name" value="REC"/>
    <property type="match status" value="1"/>
</dbReference>
<dbReference type="RefSeq" id="WP_218633574.1">
    <property type="nucleotide sequence ID" value="NZ_JAHVAH010000001.1"/>
</dbReference>